<organism evidence="4">
    <name type="scientific">Salvia splendens</name>
    <name type="common">Scarlet sage</name>
    <dbReference type="NCBI Taxonomy" id="180675"/>
    <lineage>
        <taxon>Eukaryota</taxon>
        <taxon>Viridiplantae</taxon>
        <taxon>Streptophyta</taxon>
        <taxon>Embryophyta</taxon>
        <taxon>Tracheophyta</taxon>
        <taxon>Spermatophyta</taxon>
        <taxon>Magnoliopsida</taxon>
        <taxon>eudicotyledons</taxon>
        <taxon>Gunneridae</taxon>
        <taxon>Pentapetalae</taxon>
        <taxon>asterids</taxon>
        <taxon>lamiids</taxon>
        <taxon>Lamiales</taxon>
        <taxon>Lamiaceae</taxon>
        <taxon>Nepetoideae</taxon>
        <taxon>Mentheae</taxon>
        <taxon>Salviinae</taxon>
        <taxon>Salvia</taxon>
        <taxon>Salvia subgen. Calosphace</taxon>
        <taxon>core Calosphace</taxon>
    </lineage>
</organism>
<name>A0A8X8ZKI1_SALSN</name>
<dbReference type="InterPro" id="IPR050747">
    <property type="entry name" value="Mitochondrial_chaperone_BCS1"/>
</dbReference>
<keyword evidence="1" id="KW-0378">Hydrolase</keyword>
<protein>
    <recommendedName>
        <fullName evidence="6">Mitochondrial chaperone BCS1</fullName>
    </recommendedName>
</protein>
<evidence type="ECO:0000259" key="3">
    <source>
        <dbReference type="Pfam" id="PF25568"/>
    </source>
</evidence>
<reference evidence="4" key="1">
    <citation type="submission" date="2018-01" db="EMBL/GenBank/DDBJ databases">
        <authorList>
            <person name="Mao J.F."/>
        </authorList>
    </citation>
    <scope>NUCLEOTIDE SEQUENCE</scope>
    <source>
        <strain evidence="4">Huo1</strain>
        <tissue evidence="4">Leaf</tissue>
    </source>
</reference>
<feature type="domain" description="AAA+ ATPase At3g28540-like C-terminal" evidence="3">
    <location>
        <begin position="186"/>
        <end position="225"/>
    </location>
</feature>
<dbReference type="PANTHER" id="PTHR23070">
    <property type="entry name" value="BCS1 AAA-TYPE ATPASE"/>
    <property type="match status" value="1"/>
</dbReference>
<feature type="domain" description="AAA-type ATPase N-terminal" evidence="2">
    <location>
        <begin position="11"/>
        <end position="100"/>
    </location>
</feature>
<sequence length="226" mass="26025">MFLKAILDQYLPRQLKASVDKHSQKQLNLLSPYIQITFNEFTGERFKRSDVYAAIETYLSSTSAAPARRLKADSLRDSTRPVSLSLDDNEEVADEHADVKRFLLCDKGVVVLWHAHHKEPDLFLPTDERREAFLQPPVPQKAQKLHHRHLPLPCREGREGDRGEEPSPEALHQLRRGVDPRRIREEWHELFPRIERLLGEVEMTPTDVAENLMPRSLAGDAEECLG</sequence>
<dbReference type="InterPro" id="IPR058017">
    <property type="entry name" value="At3g28540-like_C"/>
</dbReference>
<dbReference type="InterPro" id="IPR025753">
    <property type="entry name" value="AAA_N_dom"/>
</dbReference>
<dbReference type="Pfam" id="PF14363">
    <property type="entry name" value="AAA_assoc"/>
    <property type="match status" value="1"/>
</dbReference>
<evidence type="ECO:0008006" key="6">
    <source>
        <dbReference type="Google" id="ProtNLM"/>
    </source>
</evidence>
<proteinExistence type="predicted"/>
<accession>A0A8X8ZKI1</accession>
<comment type="caution">
    <text evidence="4">The sequence shown here is derived from an EMBL/GenBank/DDBJ whole genome shotgun (WGS) entry which is preliminary data.</text>
</comment>
<dbReference type="GO" id="GO:0016787">
    <property type="term" value="F:hydrolase activity"/>
    <property type="evidence" value="ECO:0007669"/>
    <property type="project" value="UniProtKB-KW"/>
</dbReference>
<gene>
    <name evidence="4" type="ORF">SASPL_131665</name>
</gene>
<evidence type="ECO:0000259" key="2">
    <source>
        <dbReference type="Pfam" id="PF14363"/>
    </source>
</evidence>
<evidence type="ECO:0000256" key="1">
    <source>
        <dbReference type="ARBA" id="ARBA00022801"/>
    </source>
</evidence>
<dbReference type="AlphaFoldDB" id="A0A8X8ZKI1"/>
<reference evidence="4" key="2">
    <citation type="submission" date="2020-08" db="EMBL/GenBank/DDBJ databases">
        <title>Plant Genome Project.</title>
        <authorList>
            <person name="Zhang R.-G."/>
        </authorList>
    </citation>
    <scope>NUCLEOTIDE SEQUENCE</scope>
    <source>
        <strain evidence="4">Huo1</strain>
        <tissue evidence="4">Leaf</tissue>
    </source>
</reference>
<dbReference type="Pfam" id="PF25568">
    <property type="entry name" value="AAA_lid_At3g28540"/>
    <property type="match status" value="1"/>
</dbReference>
<dbReference type="Proteomes" id="UP000298416">
    <property type="component" value="Unassembled WGS sequence"/>
</dbReference>
<dbReference type="EMBL" id="PNBA02000011">
    <property type="protein sequence ID" value="KAG6408647.1"/>
    <property type="molecule type" value="Genomic_DNA"/>
</dbReference>
<keyword evidence="5" id="KW-1185">Reference proteome</keyword>
<evidence type="ECO:0000313" key="5">
    <source>
        <dbReference type="Proteomes" id="UP000298416"/>
    </source>
</evidence>
<evidence type="ECO:0000313" key="4">
    <source>
        <dbReference type="EMBL" id="KAG6408647.1"/>
    </source>
</evidence>